<dbReference type="InterPro" id="IPR033467">
    <property type="entry name" value="Tesmin/TSO1-like_CXC"/>
</dbReference>
<dbReference type="InterPro" id="IPR028307">
    <property type="entry name" value="Lin-54_fam"/>
</dbReference>
<gene>
    <name evidence="6" type="ORF">SEMRO_773_G200530.1</name>
</gene>
<keyword evidence="7" id="KW-1185">Reference proteome</keyword>
<evidence type="ECO:0000259" key="5">
    <source>
        <dbReference type="PROSITE" id="PS51634"/>
    </source>
</evidence>
<evidence type="ECO:0000256" key="4">
    <source>
        <dbReference type="SAM" id="MobiDB-lite"/>
    </source>
</evidence>
<evidence type="ECO:0000256" key="3">
    <source>
        <dbReference type="ARBA" id="ARBA00023242"/>
    </source>
</evidence>
<dbReference type="Pfam" id="PF03638">
    <property type="entry name" value="TCR"/>
    <property type="match status" value="1"/>
</dbReference>
<name>A0A9N8E7R5_9STRA</name>
<feature type="region of interest" description="Disordered" evidence="4">
    <location>
        <begin position="412"/>
        <end position="447"/>
    </location>
</feature>
<dbReference type="PROSITE" id="PS51634">
    <property type="entry name" value="CRC"/>
    <property type="match status" value="1"/>
</dbReference>
<reference evidence="6" key="1">
    <citation type="submission" date="2020-06" db="EMBL/GenBank/DDBJ databases">
        <authorList>
            <consortium name="Plant Systems Biology data submission"/>
        </authorList>
    </citation>
    <scope>NUCLEOTIDE SEQUENCE</scope>
    <source>
        <strain evidence="6">D6</strain>
    </source>
</reference>
<feature type="compositionally biased region" description="Basic and acidic residues" evidence="4">
    <location>
        <begin position="412"/>
        <end position="421"/>
    </location>
</feature>
<dbReference type="Proteomes" id="UP001153069">
    <property type="component" value="Unassembled WGS sequence"/>
</dbReference>
<dbReference type="GO" id="GO:0006355">
    <property type="term" value="P:regulation of DNA-templated transcription"/>
    <property type="evidence" value="ECO:0007669"/>
    <property type="project" value="TreeGrafter"/>
</dbReference>
<feature type="compositionally biased region" description="Low complexity" evidence="4">
    <location>
        <begin position="528"/>
        <end position="538"/>
    </location>
</feature>
<feature type="compositionally biased region" description="Polar residues" evidence="4">
    <location>
        <begin position="433"/>
        <end position="447"/>
    </location>
</feature>
<dbReference type="PANTHER" id="PTHR12446:SF34">
    <property type="entry name" value="PROTEIN LIN-54 HOMOLOG"/>
    <property type="match status" value="1"/>
</dbReference>
<comment type="similarity">
    <text evidence="2">Belongs to the lin-54 family.</text>
</comment>
<evidence type="ECO:0000313" key="7">
    <source>
        <dbReference type="Proteomes" id="UP001153069"/>
    </source>
</evidence>
<comment type="subcellular location">
    <subcellularLocation>
        <location evidence="1">Nucleus</location>
    </subcellularLocation>
</comment>
<evidence type="ECO:0000313" key="6">
    <source>
        <dbReference type="EMBL" id="CAB9516306.1"/>
    </source>
</evidence>
<protein>
    <submittedName>
        <fullName evidence="6">Lin-54 homolog</fullName>
    </submittedName>
</protein>
<keyword evidence="3" id="KW-0539">Nucleus</keyword>
<dbReference type="SMART" id="SM01114">
    <property type="entry name" value="CXC"/>
    <property type="match status" value="1"/>
</dbReference>
<feature type="compositionally biased region" description="Basic and acidic residues" evidence="4">
    <location>
        <begin position="77"/>
        <end position="95"/>
    </location>
</feature>
<feature type="compositionally biased region" description="Polar residues" evidence="4">
    <location>
        <begin position="14"/>
        <end position="30"/>
    </location>
</feature>
<dbReference type="GO" id="GO:0005634">
    <property type="term" value="C:nucleus"/>
    <property type="evidence" value="ECO:0007669"/>
    <property type="project" value="UniProtKB-SubCell"/>
</dbReference>
<feature type="compositionally biased region" description="Basic and acidic residues" evidence="4">
    <location>
        <begin position="43"/>
        <end position="57"/>
    </location>
</feature>
<feature type="domain" description="CRC" evidence="5">
    <location>
        <begin position="142"/>
        <end position="302"/>
    </location>
</feature>
<organism evidence="6 7">
    <name type="scientific">Seminavis robusta</name>
    <dbReference type="NCBI Taxonomy" id="568900"/>
    <lineage>
        <taxon>Eukaryota</taxon>
        <taxon>Sar</taxon>
        <taxon>Stramenopiles</taxon>
        <taxon>Ochrophyta</taxon>
        <taxon>Bacillariophyta</taxon>
        <taxon>Bacillariophyceae</taxon>
        <taxon>Bacillariophycidae</taxon>
        <taxon>Naviculales</taxon>
        <taxon>Naviculaceae</taxon>
        <taxon>Seminavis</taxon>
    </lineage>
</organism>
<evidence type="ECO:0000256" key="2">
    <source>
        <dbReference type="ARBA" id="ARBA00007267"/>
    </source>
</evidence>
<dbReference type="PANTHER" id="PTHR12446">
    <property type="entry name" value="TESMIN/TSO1-RELATED"/>
    <property type="match status" value="1"/>
</dbReference>
<dbReference type="AlphaFoldDB" id="A0A9N8E7R5"/>
<dbReference type="OrthoDB" id="6283463at2759"/>
<feature type="region of interest" description="Disordered" evidence="4">
    <location>
        <begin position="527"/>
        <end position="550"/>
    </location>
</feature>
<comment type="caution">
    <text evidence="6">The sequence shown here is derived from an EMBL/GenBank/DDBJ whole genome shotgun (WGS) entry which is preliminary data.</text>
</comment>
<sequence length="618" mass="68587">MSDPKKHPAPPSVGQASSVKAPATGSTVSPKQQQQKKAAGGSDIDHRKERLRQASRESDDEDDGIQFPKTDYYTYDNETKKDDKDNNNDENKEGVVESTIQPELAGVYAALFKTECTRQLESSIVVPLPPRIIGGVRDQAERVKSCQCQKSSCLKLYCKCFSSGIHCSSYCDCNDCFNDGASNHQYFRNKAILICLERNRNSFRPGQADTTISEKEEEEGGKNKREAPCSCTKSRCLKVRRLWQCTFANENAWLLLLYCCNHSHHHHQSLDNSTPQKYCHCFGVGIYCKQYCKCAQCYNYKGNPEREKLTLYAQRLATSETSKSKAGAKAAKAKAAVIKTPATNAKTITPEDDGDLPPSYYAVPMRLPGGIDSASLSFGLASLGSKKRKAESSPGVNEAVERAMATEEAILERRNQVDSRRSPHGTSHAPRNFFSTPSSSRPKTQGAIQTELEHKWAIETQDVLGTFQAMRQELLQRKKDAGLLGGADIEISREYSYYDLVGSAQLAAVELDLAEVMTSVKEAEAGARRVAQQEQQQQSTPAKSSDPDEQMLLCDETVDKLPRVSAAPCSAPRMDSTKREELTVELAQDAALMRELARIIRRHAQEMKEARTSNHPLY</sequence>
<proteinExistence type="inferred from homology"/>
<evidence type="ECO:0000256" key="1">
    <source>
        <dbReference type="ARBA" id="ARBA00004123"/>
    </source>
</evidence>
<accession>A0A9N8E7R5</accession>
<dbReference type="InterPro" id="IPR005172">
    <property type="entry name" value="CRC"/>
</dbReference>
<dbReference type="EMBL" id="CAICTM010000772">
    <property type="protein sequence ID" value="CAB9516306.1"/>
    <property type="molecule type" value="Genomic_DNA"/>
</dbReference>
<feature type="region of interest" description="Disordered" evidence="4">
    <location>
        <begin position="1"/>
        <end position="97"/>
    </location>
</feature>